<dbReference type="Gene3D" id="3.40.50.20">
    <property type="match status" value="1"/>
</dbReference>
<dbReference type="SUPFAM" id="SSF56059">
    <property type="entry name" value="Glutathione synthetase ATP-binding domain-like"/>
    <property type="match status" value="1"/>
</dbReference>
<name>A0AA41WNZ8_9GAMM</name>
<organism evidence="1 2">
    <name type="scientific">Stutzerimonas nitrititolerans</name>
    <dbReference type="NCBI Taxonomy" id="2482751"/>
    <lineage>
        <taxon>Bacteria</taxon>
        <taxon>Pseudomonadati</taxon>
        <taxon>Pseudomonadota</taxon>
        <taxon>Gammaproteobacteria</taxon>
        <taxon>Pseudomonadales</taxon>
        <taxon>Pseudomonadaceae</taxon>
        <taxon>Stutzerimonas</taxon>
    </lineage>
</organism>
<dbReference type="Proteomes" id="UP001165292">
    <property type="component" value="Unassembled WGS sequence"/>
</dbReference>
<gene>
    <name evidence="1" type="ORF">NJF43_19620</name>
</gene>
<protein>
    <submittedName>
        <fullName evidence="1">ATP-grasp domain-containing protein</fullName>
    </submittedName>
</protein>
<accession>A0AA41WNZ8</accession>
<evidence type="ECO:0000313" key="1">
    <source>
        <dbReference type="EMBL" id="MCO7546963.1"/>
    </source>
</evidence>
<dbReference type="Pfam" id="PF15632">
    <property type="entry name" value="ATPgrasp_Ter"/>
    <property type="match status" value="1"/>
</dbReference>
<sequence>MSLNLLLTAAGTGTGYAYALAQSRWFPQIALFTADTSPAELVSASLFSRRHLVLPPSNAADYFGLLESVLLAHALDVYIPLIDLEVSAAAARREQLSARVACNGLDFCNAALAKSCYGDWLDVDGVRVPQLVRDEALQASGRIVAKRDGGFGGRATRVLDGPHQVAHYREEGWELYEYIDGDEFTVDCFPLTGSVLTSVRQRLEVKSGVCSKARILRDPLLDRLAAFLVERFALSEPFCFQTRRAQGVHYLIDINPRLGAGSAMSALNGTDFFAAHLAALVGEDPGEHLRPRFRECVVTRQYTEYLMDAVE</sequence>
<dbReference type="RefSeq" id="WP_253165064.1">
    <property type="nucleotide sequence ID" value="NZ_JAMYBS010000041.1"/>
</dbReference>
<dbReference type="EMBL" id="JAMYBS010000041">
    <property type="protein sequence ID" value="MCO7546963.1"/>
    <property type="molecule type" value="Genomic_DNA"/>
</dbReference>
<dbReference type="AlphaFoldDB" id="A0AA41WNZ8"/>
<dbReference type="Gene3D" id="3.30.470.20">
    <property type="entry name" value="ATP-grasp fold, B domain"/>
    <property type="match status" value="1"/>
</dbReference>
<comment type="caution">
    <text evidence="1">The sequence shown here is derived from an EMBL/GenBank/DDBJ whole genome shotgun (WGS) entry which is preliminary data.</text>
</comment>
<reference evidence="1" key="1">
    <citation type="submission" date="2022-06" db="EMBL/GenBank/DDBJ databases">
        <title>Detection of beta-lactamases in bacteria of animal origin.</title>
        <authorList>
            <person name="Mlynarcik P."/>
            <person name="Zdarska V."/>
            <person name="Chudobova H."/>
            <person name="Prochazkova P."/>
            <person name="Hricova K."/>
            <person name="Mezerova K."/>
            <person name="Bardon J."/>
            <person name="Dolejska M."/>
            <person name="Sukkar I."/>
            <person name="Kolar M."/>
        </authorList>
    </citation>
    <scope>NUCLEOTIDE SEQUENCE</scope>
    <source>
        <strain evidence="1">S 300-3</strain>
    </source>
</reference>
<proteinExistence type="predicted"/>
<evidence type="ECO:0000313" key="2">
    <source>
        <dbReference type="Proteomes" id="UP001165292"/>
    </source>
</evidence>